<dbReference type="EMBL" id="LT629690">
    <property type="protein sequence ID" value="SDF11229.1"/>
    <property type="molecule type" value="Genomic_DNA"/>
</dbReference>
<evidence type="ECO:0000256" key="8">
    <source>
        <dbReference type="RuleBase" id="RU000320"/>
    </source>
</evidence>
<sequence length="541" mass="59114">MTINDLILTLILLTPLAGVAILALLPQRGKSHQWVALIITLLTFFFTLHLPVNFHQAQTVIAPGSRVLNFAFEFDRIWIPSPIIHYHVGVDGLSMWLIVLSGLLAPLGVLASWRTIASRQKLFYSLFLLQQVAILGLFMSLDLFLFYAFFELALVPMTLLIAIYGRTGNRQKAAMKYFLYNFIPSAILLVGVIWIYAKTGTFQIPHLLTLAANHGINGTSAGMWLASLAFLIAFAVKIPIFPLHGWLSDAISEAPTAAVMILAGKIGLYSLLRFSFGIFPEQSHRIAPLMIALGAIGIVYGACVALIQDDLKRLAAFSTLGHLSFITLGIFTFTVNGLDGGMYQILNHGISGGALFLLMGFLYERYGTYDMRELGGIAGKLPWMVTLFVITALSNVGLPMLNSFVGEFLILSGTAGNTLTKCPWLWTTIATTGVIFAAAYLLTMIQRVFYANLGATTSETTGWDITPREHLALWPLVALFLYMGLSSPTFTRSLDPLGVHYSGYTPAPADTIRKVEAETYSQSLPANTTAVASAIRTGDAR</sequence>
<dbReference type="Pfam" id="PF01059">
    <property type="entry name" value="Oxidored_q5_N"/>
    <property type="match status" value="1"/>
</dbReference>
<feature type="domain" description="NADH:quinone oxidoreductase/Mrp antiporter transmembrane" evidence="10">
    <location>
        <begin position="140"/>
        <end position="417"/>
    </location>
</feature>
<keyword evidence="7 9" id="KW-0472">Membrane</keyword>
<keyword evidence="4" id="KW-1278">Translocase</keyword>
<dbReference type="PANTHER" id="PTHR43507">
    <property type="entry name" value="NADH-UBIQUINONE OXIDOREDUCTASE CHAIN 4"/>
    <property type="match status" value="1"/>
</dbReference>
<proteinExistence type="inferred from homology"/>
<dbReference type="Proteomes" id="UP000182427">
    <property type="component" value="Chromosome I"/>
</dbReference>
<evidence type="ECO:0000256" key="3">
    <source>
        <dbReference type="ARBA" id="ARBA00022692"/>
    </source>
</evidence>
<feature type="transmembrane region" description="Helical" evidence="9">
    <location>
        <begin position="122"/>
        <end position="139"/>
    </location>
</feature>
<reference evidence="12 13" key="1">
    <citation type="submission" date="2016-10" db="EMBL/GenBank/DDBJ databases">
        <authorList>
            <person name="de Groot N.N."/>
        </authorList>
    </citation>
    <scope>NUCLEOTIDE SEQUENCE [LARGE SCALE GENOMIC DNA]</scope>
    <source>
        <strain evidence="12 13">GAS232</strain>
    </source>
</reference>
<evidence type="ECO:0000259" key="10">
    <source>
        <dbReference type="Pfam" id="PF00361"/>
    </source>
</evidence>
<evidence type="ECO:0000313" key="13">
    <source>
        <dbReference type="Proteomes" id="UP000182427"/>
    </source>
</evidence>
<dbReference type="RefSeq" id="WP_083344525.1">
    <property type="nucleotide sequence ID" value="NZ_LT629690.1"/>
</dbReference>
<accession>A0A1G7IG01</accession>
<dbReference type="GO" id="GO:0048039">
    <property type="term" value="F:ubiquinone binding"/>
    <property type="evidence" value="ECO:0007669"/>
    <property type="project" value="TreeGrafter"/>
</dbReference>
<protein>
    <submittedName>
        <fullName evidence="12">NADH dehydrogenase subunit M</fullName>
    </submittedName>
</protein>
<evidence type="ECO:0000256" key="4">
    <source>
        <dbReference type="ARBA" id="ARBA00022967"/>
    </source>
</evidence>
<dbReference type="GO" id="GO:0042773">
    <property type="term" value="P:ATP synthesis coupled electron transport"/>
    <property type="evidence" value="ECO:0007669"/>
    <property type="project" value="InterPro"/>
</dbReference>
<evidence type="ECO:0000259" key="11">
    <source>
        <dbReference type="Pfam" id="PF01059"/>
    </source>
</evidence>
<dbReference type="InterPro" id="IPR000260">
    <property type="entry name" value="NADH4_N"/>
</dbReference>
<feature type="transmembrane region" description="Helical" evidence="9">
    <location>
        <begin position="314"/>
        <end position="333"/>
    </location>
</feature>
<dbReference type="GO" id="GO:0016020">
    <property type="term" value="C:membrane"/>
    <property type="evidence" value="ECO:0007669"/>
    <property type="project" value="UniProtKB-SubCell"/>
</dbReference>
<feature type="transmembrane region" description="Helical" evidence="9">
    <location>
        <begin position="345"/>
        <end position="363"/>
    </location>
</feature>
<keyword evidence="5 9" id="KW-1133">Transmembrane helix</keyword>
<dbReference type="GO" id="GO:0008137">
    <property type="term" value="F:NADH dehydrogenase (ubiquinone) activity"/>
    <property type="evidence" value="ECO:0007669"/>
    <property type="project" value="InterPro"/>
</dbReference>
<evidence type="ECO:0000313" key="12">
    <source>
        <dbReference type="EMBL" id="SDF11229.1"/>
    </source>
</evidence>
<keyword evidence="3 8" id="KW-0812">Transmembrane</keyword>
<feature type="transmembrane region" description="Helical" evidence="9">
    <location>
        <begin position="216"/>
        <end position="236"/>
    </location>
</feature>
<evidence type="ECO:0000256" key="6">
    <source>
        <dbReference type="ARBA" id="ARBA00023027"/>
    </source>
</evidence>
<keyword evidence="6" id="KW-0520">NAD</keyword>
<dbReference type="PANTHER" id="PTHR43507:SF1">
    <property type="entry name" value="NADH-UBIQUINONE OXIDOREDUCTASE CHAIN 4"/>
    <property type="match status" value="1"/>
</dbReference>
<feature type="transmembrane region" description="Helical" evidence="9">
    <location>
        <begin position="93"/>
        <end position="110"/>
    </location>
</feature>
<dbReference type="InterPro" id="IPR010227">
    <property type="entry name" value="NADH_Q_OxRdtase_chainM/4"/>
</dbReference>
<dbReference type="InterPro" id="IPR003918">
    <property type="entry name" value="NADH_UbQ_OxRdtase"/>
</dbReference>
<feature type="transmembrane region" description="Helical" evidence="9">
    <location>
        <begin position="34"/>
        <end position="52"/>
    </location>
</feature>
<dbReference type="GO" id="GO:0012505">
    <property type="term" value="C:endomembrane system"/>
    <property type="evidence" value="ECO:0007669"/>
    <property type="project" value="UniProtKB-SubCell"/>
</dbReference>
<evidence type="ECO:0000256" key="5">
    <source>
        <dbReference type="ARBA" id="ARBA00022989"/>
    </source>
</evidence>
<gene>
    <name evidence="12" type="ORF">SAMN05444167_1425</name>
</gene>
<feature type="transmembrane region" description="Helical" evidence="9">
    <location>
        <begin position="257"/>
        <end position="280"/>
    </location>
</feature>
<feature type="transmembrane region" description="Helical" evidence="9">
    <location>
        <begin position="145"/>
        <end position="165"/>
    </location>
</feature>
<evidence type="ECO:0000256" key="7">
    <source>
        <dbReference type="ARBA" id="ARBA00023136"/>
    </source>
</evidence>
<feature type="transmembrane region" description="Helical" evidence="9">
    <location>
        <begin position="6"/>
        <end position="25"/>
    </location>
</feature>
<keyword evidence="13" id="KW-1185">Reference proteome</keyword>
<dbReference type="Pfam" id="PF00361">
    <property type="entry name" value="Proton_antipo_M"/>
    <property type="match status" value="1"/>
</dbReference>
<feature type="transmembrane region" description="Helical" evidence="9">
    <location>
        <begin position="286"/>
        <end position="307"/>
    </location>
</feature>
<feature type="transmembrane region" description="Helical" evidence="9">
    <location>
        <begin position="177"/>
        <end position="196"/>
    </location>
</feature>
<evidence type="ECO:0000256" key="2">
    <source>
        <dbReference type="ARBA" id="ARBA00009025"/>
    </source>
</evidence>
<dbReference type="GO" id="GO:0015990">
    <property type="term" value="P:electron transport coupled proton transport"/>
    <property type="evidence" value="ECO:0007669"/>
    <property type="project" value="TreeGrafter"/>
</dbReference>
<dbReference type="NCBIfam" id="TIGR01972">
    <property type="entry name" value="NDH_I_M"/>
    <property type="match status" value="1"/>
</dbReference>
<dbReference type="GO" id="GO:0003954">
    <property type="term" value="F:NADH dehydrogenase activity"/>
    <property type="evidence" value="ECO:0007669"/>
    <property type="project" value="TreeGrafter"/>
</dbReference>
<name>A0A1G7IG01_9BACT</name>
<evidence type="ECO:0000256" key="9">
    <source>
        <dbReference type="SAM" id="Phobius"/>
    </source>
</evidence>
<feature type="transmembrane region" description="Helical" evidence="9">
    <location>
        <begin position="424"/>
        <end position="450"/>
    </location>
</feature>
<dbReference type="PRINTS" id="PR01437">
    <property type="entry name" value="NUOXDRDTASE4"/>
</dbReference>
<organism evidence="12 13">
    <name type="scientific">Terriglobus roseus</name>
    <dbReference type="NCBI Taxonomy" id="392734"/>
    <lineage>
        <taxon>Bacteria</taxon>
        <taxon>Pseudomonadati</taxon>
        <taxon>Acidobacteriota</taxon>
        <taxon>Terriglobia</taxon>
        <taxon>Terriglobales</taxon>
        <taxon>Acidobacteriaceae</taxon>
        <taxon>Terriglobus</taxon>
    </lineage>
</organism>
<dbReference type="OrthoDB" id="9811718at2"/>
<evidence type="ECO:0000256" key="1">
    <source>
        <dbReference type="ARBA" id="ARBA00004127"/>
    </source>
</evidence>
<comment type="subcellular location">
    <subcellularLocation>
        <location evidence="1">Endomembrane system</location>
        <topology evidence="1">Multi-pass membrane protein</topology>
    </subcellularLocation>
    <subcellularLocation>
        <location evidence="8">Membrane</location>
        <topology evidence="8">Multi-pass membrane protein</topology>
    </subcellularLocation>
</comment>
<feature type="transmembrane region" description="Helical" evidence="9">
    <location>
        <begin position="383"/>
        <end position="404"/>
    </location>
</feature>
<dbReference type="AlphaFoldDB" id="A0A1G7IG01"/>
<feature type="domain" description="NADH:ubiquinone oxidoreductase chain 4 N-terminal" evidence="11">
    <location>
        <begin position="59"/>
        <end position="134"/>
    </location>
</feature>
<dbReference type="InterPro" id="IPR001750">
    <property type="entry name" value="ND/Mrp_TM"/>
</dbReference>
<comment type="similarity">
    <text evidence="2">Belongs to the complex I subunit 4 family.</text>
</comment>